<evidence type="ECO:0000256" key="6">
    <source>
        <dbReference type="SAM" id="Phobius"/>
    </source>
</evidence>
<evidence type="ECO:0000256" key="1">
    <source>
        <dbReference type="ARBA" id="ARBA00004651"/>
    </source>
</evidence>
<feature type="transmembrane region" description="Helical" evidence="6">
    <location>
        <begin position="162"/>
        <end position="180"/>
    </location>
</feature>
<keyword evidence="3 6" id="KW-0812">Transmembrane</keyword>
<protein>
    <submittedName>
        <fullName evidence="8">Sodium:phosphate symporter</fullName>
    </submittedName>
</protein>
<dbReference type="InterPro" id="IPR038078">
    <property type="entry name" value="PhoU-like_sf"/>
</dbReference>
<dbReference type="PANTHER" id="PTHR10010:SF46">
    <property type="entry name" value="SODIUM-DEPENDENT PHOSPHATE TRANSPORT PROTEIN 2B"/>
    <property type="match status" value="1"/>
</dbReference>
<gene>
    <name evidence="8" type="ORF">CYR75_00530</name>
</gene>
<evidence type="ECO:0000256" key="4">
    <source>
        <dbReference type="ARBA" id="ARBA00022989"/>
    </source>
</evidence>
<keyword evidence="2" id="KW-1003">Cell membrane</keyword>
<dbReference type="OrthoDB" id="5778511at2"/>
<accession>A0A2K9MBI6</accession>
<feature type="transmembrane region" description="Helical" evidence="6">
    <location>
        <begin position="243"/>
        <end position="264"/>
    </location>
</feature>
<dbReference type="EMBL" id="CP025583">
    <property type="protein sequence ID" value="AUM72990.1"/>
    <property type="molecule type" value="Genomic_DNA"/>
</dbReference>
<reference evidence="9" key="1">
    <citation type="submission" date="2017-12" db="EMBL/GenBank/DDBJ databases">
        <title>Genomic analysis of Paracoccus sp. CBA4604.</title>
        <authorList>
            <person name="Roh S.W."/>
            <person name="Kim J.Y."/>
            <person name="Kim J.S."/>
        </authorList>
    </citation>
    <scope>NUCLEOTIDE SEQUENCE [LARGE SCALE GENOMIC DNA]</scope>
    <source>
        <strain evidence="9">CBA4604</strain>
    </source>
</reference>
<keyword evidence="4 6" id="KW-1133">Transmembrane helix</keyword>
<evidence type="ECO:0000313" key="9">
    <source>
        <dbReference type="Proteomes" id="UP000234882"/>
    </source>
</evidence>
<dbReference type="Pfam" id="PF02690">
    <property type="entry name" value="Na_Pi_cotrans"/>
    <property type="match status" value="1"/>
</dbReference>
<dbReference type="Proteomes" id="UP000234882">
    <property type="component" value="Chromosome"/>
</dbReference>
<feature type="domain" description="PhoU" evidence="7">
    <location>
        <begin position="450"/>
        <end position="529"/>
    </location>
</feature>
<dbReference type="GO" id="GO:0005886">
    <property type="term" value="C:plasma membrane"/>
    <property type="evidence" value="ECO:0007669"/>
    <property type="project" value="UniProtKB-SubCell"/>
</dbReference>
<feature type="transmembrane region" description="Helical" evidence="6">
    <location>
        <begin position="109"/>
        <end position="125"/>
    </location>
</feature>
<dbReference type="GO" id="GO:0044341">
    <property type="term" value="P:sodium-dependent phosphate transport"/>
    <property type="evidence" value="ECO:0007669"/>
    <property type="project" value="InterPro"/>
</dbReference>
<dbReference type="GO" id="GO:0005436">
    <property type="term" value="F:sodium:phosphate symporter activity"/>
    <property type="evidence" value="ECO:0007669"/>
    <property type="project" value="InterPro"/>
</dbReference>
<keyword evidence="5 6" id="KW-0472">Membrane</keyword>
<feature type="transmembrane region" description="Helical" evidence="6">
    <location>
        <begin position="276"/>
        <end position="298"/>
    </location>
</feature>
<dbReference type="KEGG" id="paru:CYR75_00530"/>
<dbReference type="InterPro" id="IPR026022">
    <property type="entry name" value="PhoU_dom"/>
</dbReference>
<keyword evidence="9" id="KW-1185">Reference proteome</keyword>
<evidence type="ECO:0000256" key="2">
    <source>
        <dbReference type="ARBA" id="ARBA00022475"/>
    </source>
</evidence>
<evidence type="ECO:0000259" key="7">
    <source>
        <dbReference type="Pfam" id="PF01895"/>
    </source>
</evidence>
<dbReference type="NCBIfam" id="NF037997">
    <property type="entry name" value="Na_Pi_symport"/>
    <property type="match status" value="1"/>
</dbReference>
<name>A0A2K9MBI6_9RHOB</name>
<organism evidence="8 9">
    <name type="scientific">Paracoccus jeotgali</name>
    <dbReference type="NCBI Taxonomy" id="2065379"/>
    <lineage>
        <taxon>Bacteria</taxon>
        <taxon>Pseudomonadati</taxon>
        <taxon>Pseudomonadota</taxon>
        <taxon>Alphaproteobacteria</taxon>
        <taxon>Rhodobacterales</taxon>
        <taxon>Paracoccaceae</taxon>
        <taxon>Paracoccus</taxon>
    </lineage>
</organism>
<evidence type="ECO:0000256" key="3">
    <source>
        <dbReference type="ARBA" id="ARBA00022692"/>
    </source>
</evidence>
<dbReference type="Gene3D" id="1.20.58.220">
    <property type="entry name" value="Phosphate transport system protein phou homolog 2, domain 2"/>
    <property type="match status" value="1"/>
</dbReference>
<sequence>MQSTLQLIDLLAAAALLLWGLRLIKTGVLRAYGAALRQRLSHGYGGRVVAAFWGFLATLGLQSSTASAVIIASFVARDIIRPRMAQAMMLGANLGTAIVTVVLSADIHWVGSAAIFLGVVMHRVFDGNKPRNLGRALLGLGLMLLALQLLGDVTAPMRDSQTVIAVLTGLANAPVFALAIAGGLAVLASSSLAVVVLVMTLASAGVVGPELSLWLVAGANLGGAVPPWLAVQSEGVAARRLTMANLLVRASGALVVLVLAEPLARGLSLVLHEPDHLVVGAHIAFNLALLVVFLPLVGPLCRLVEKMMPDVRDPTERRSQLDESLLPMPEMALAVAARETLQLGDLVDEMLERTLAALCESDEWALSEVNRLEEEVDRLHEAIKLYVARLSRGELDESDVRWAAEIVSYAINLEHIGDIVEGGIAEIAGKKMRKKLTFSNEGEAEITAFFQHTLDNLRMAQAIFLSRDVTLAHRLVARKVESRRIEAESSERHMERMRIGRVETLETSTIHLDLLRDLKRVNAHIASVAYPILEEHGLLKESRLKDGIVTAPSE</sequence>
<evidence type="ECO:0000313" key="8">
    <source>
        <dbReference type="EMBL" id="AUM72990.1"/>
    </source>
</evidence>
<comment type="subcellular location">
    <subcellularLocation>
        <location evidence="1">Cell membrane</location>
        <topology evidence="1">Multi-pass membrane protein</topology>
    </subcellularLocation>
</comment>
<dbReference type="SUPFAM" id="SSF109755">
    <property type="entry name" value="PhoU-like"/>
    <property type="match status" value="1"/>
</dbReference>
<dbReference type="AlphaFoldDB" id="A0A2K9MBI6"/>
<feature type="transmembrane region" description="Helical" evidence="6">
    <location>
        <begin position="50"/>
        <end position="75"/>
    </location>
</feature>
<dbReference type="RefSeq" id="WP_101498374.1">
    <property type="nucleotide sequence ID" value="NZ_CP025583.1"/>
</dbReference>
<dbReference type="Pfam" id="PF01895">
    <property type="entry name" value="PhoU"/>
    <property type="match status" value="2"/>
</dbReference>
<feature type="transmembrane region" description="Helical" evidence="6">
    <location>
        <begin position="132"/>
        <end position="150"/>
    </location>
</feature>
<proteinExistence type="predicted"/>
<evidence type="ECO:0000256" key="5">
    <source>
        <dbReference type="ARBA" id="ARBA00023136"/>
    </source>
</evidence>
<feature type="transmembrane region" description="Helical" evidence="6">
    <location>
        <begin position="187"/>
        <end position="207"/>
    </location>
</feature>
<dbReference type="InterPro" id="IPR003841">
    <property type="entry name" value="Na/Pi_transpt"/>
</dbReference>
<dbReference type="PANTHER" id="PTHR10010">
    <property type="entry name" value="SOLUTE CARRIER FAMILY 34 SODIUM PHOSPHATE , MEMBER 2-RELATED"/>
    <property type="match status" value="1"/>
</dbReference>
<feature type="domain" description="PhoU" evidence="7">
    <location>
        <begin position="341"/>
        <end position="420"/>
    </location>
</feature>